<proteinExistence type="predicted"/>
<name>A0A1F6VGI6_9BACT</name>
<dbReference type="GO" id="GO:0003677">
    <property type="term" value="F:DNA binding"/>
    <property type="evidence" value="ECO:0007669"/>
    <property type="project" value="InterPro"/>
</dbReference>
<dbReference type="PANTHER" id="PTHR33677:SF3">
    <property type="entry name" value="COPPER-SENSING TRANSCRIPTIONAL REPRESSOR RICR"/>
    <property type="match status" value="1"/>
</dbReference>
<protein>
    <recommendedName>
        <fullName evidence="3">Transcriptional regulator</fullName>
    </recommendedName>
</protein>
<dbReference type="AlphaFoldDB" id="A0A1F6VGI6"/>
<dbReference type="Pfam" id="PF02583">
    <property type="entry name" value="Trns_repr_metal"/>
    <property type="match status" value="1"/>
</dbReference>
<dbReference type="Gene3D" id="1.20.58.1000">
    <property type="entry name" value="Metal-sensitive repressor, helix protomer"/>
    <property type="match status" value="1"/>
</dbReference>
<evidence type="ECO:0008006" key="3">
    <source>
        <dbReference type="Google" id="ProtNLM"/>
    </source>
</evidence>
<organism evidence="1 2">
    <name type="scientific">Candidatus Nomurabacteria bacterium RIFCSPHIGHO2_01_FULL_42_15</name>
    <dbReference type="NCBI Taxonomy" id="1801742"/>
    <lineage>
        <taxon>Bacteria</taxon>
        <taxon>Candidatus Nomuraibacteriota</taxon>
    </lineage>
</organism>
<evidence type="ECO:0000313" key="1">
    <source>
        <dbReference type="EMBL" id="OGI68698.1"/>
    </source>
</evidence>
<comment type="caution">
    <text evidence="1">The sequence shown here is derived from an EMBL/GenBank/DDBJ whole genome shotgun (WGS) entry which is preliminary data.</text>
</comment>
<gene>
    <name evidence="1" type="ORF">A2738_00090</name>
</gene>
<evidence type="ECO:0000313" key="2">
    <source>
        <dbReference type="Proteomes" id="UP000178235"/>
    </source>
</evidence>
<sequence>MGSIYKLNKISYGMHTNKQKLTRRLKILEGQIRGIQNMVEKDAYCIDVITQTSAIKQGISNIEDALLEGHLGHCVVNQIKSGQTTKATKEILKVYQLKRK</sequence>
<dbReference type="GO" id="GO:0046872">
    <property type="term" value="F:metal ion binding"/>
    <property type="evidence" value="ECO:0007669"/>
    <property type="project" value="InterPro"/>
</dbReference>
<reference evidence="1 2" key="1">
    <citation type="journal article" date="2016" name="Nat. Commun.">
        <title>Thousands of microbial genomes shed light on interconnected biogeochemical processes in an aquifer system.</title>
        <authorList>
            <person name="Anantharaman K."/>
            <person name="Brown C.T."/>
            <person name="Hug L.A."/>
            <person name="Sharon I."/>
            <person name="Castelle C.J."/>
            <person name="Probst A.J."/>
            <person name="Thomas B.C."/>
            <person name="Singh A."/>
            <person name="Wilkins M.J."/>
            <person name="Karaoz U."/>
            <person name="Brodie E.L."/>
            <person name="Williams K.H."/>
            <person name="Hubbard S.S."/>
            <person name="Banfield J.F."/>
        </authorList>
    </citation>
    <scope>NUCLEOTIDE SEQUENCE [LARGE SCALE GENOMIC DNA]</scope>
</reference>
<dbReference type="InterPro" id="IPR038390">
    <property type="entry name" value="Metal_Tscrpt_repr_sf"/>
</dbReference>
<dbReference type="GO" id="GO:0045892">
    <property type="term" value="P:negative regulation of DNA-templated transcription"/>
    <property type="evidence" value="ECO:0007669"/>
    <property type="project" value="UniProtKB-ARBA"/>
</dbReference>
<dbReference type="PANTHER" id="PTHR33677">
    <property type="entry name" value="TRANSCRIPTIONAL REPRESSOR FRMR-RELATED"/>
    <property type="match status" value="1"/>
</dbReference>
<accession>A0A1F6VGI6</accession>
<dbReference type="Proteomes" id="UP000178235">
    <property type="component" value="Unassembled WGS sequence"/>
</dbReference>
<dbReference type="EMBL" id="MFTS01000001">
    <property type="protein sequence ID" value="OGI68698.1"/>
    <property type="molecule type" value="Genomic_DNA"/>
</dbReference>
<dbReference type="CDD" id="cd10148">
    <property type="entry name" value="CsoR-like_DUF156"/>
    <property type="match status" value="1"/>
</dbReference>
<dbReference type="InterPro" id="IPR003735">
    <property type="entry name" value="Metal_Tscrpt_repr"/>
</dbReference>